<feature type="region of interest" description="Disordered" evidence="4">
    <location>
        <begin position="88"/>
        <end position="108"/>
    </location>
</feature>
<gene>
    <name evidence="5" type="ORF">PHISCL_02818</name>
</gene>
<evidence type="ECO:0000256" key="1">
    <source>
        <dbReference type="ARBA" id="ARBA00004173"/>
    </source>
</evidence>
<accession>A0A3A2ZZR0</accession>
<reference evidence="6" key="1">
    <citation type="submission" date="2017-02" db="EMBL/GenBank/DDBJ databases">
        <authorList>
            <person name="Tafer H."/>
            <person name="Lopandic K."/>
        </authorList>
    </citation>
    <scope>NUCLEOTIDE SEQUENCE [LARGE SCALE GENOMIC DNA]</scope>
    <source>
        <strain evidence="6">CBS 366.77</strain>
    </source>
</reference>
<dbReference type="PANTHER" id="PTHR28554:SF1">
    <property type="entry name" value="LARGE RIBOSOMAL SUBUNIT PROTEIN ML45"/>
    <property type="match status" value="1"/>
</dbReference>
<evidence type="ECO:0000256" key="4">
    <source>
        <dbReference type="SAM" id="MobiDB-lite"/>
    </source>
</evidence>
<organism evidence="5 6">
    <name type="scientific">Aspergillus sclerotialis</name>
    <dbReference type="NCBI Taxonomy" id="2070753"/>
    <lineage>
        <taxon>Eukaryota</taxon>
        <taxon>Fungi</taxon>
        <taxon>Dikarya</taxon>
        <taxon>Ascomycota</taxon>
        <taxon>Pezizomycotina</taxon>
        <taxon>Eurotiomycetes</taxon>
        <taxon>Eurotiomycetidae</taxon>
        <taxon>Eurotiales</taxon>
        <taxon>Aspergillaceae</taxon>
        <taxon>Aspergillus</taxon>
        <taxon>Aspergillus subgen. Polypaecilum</taxon>
    </lineage>
</organism>
<keyword evidence="2" id="KW-0809">Transit peptide</keyword>
<dbReference type="EMBL" id="MVGC01000066">
    <property type="protein sequence ID" value="RJE24864.1"/>
    <property type="molecule type" value="Genomic_DNA"/>
</dbReference>
<dbReference type="InterPro" id="IPR051975">
    <property type="entry name" value="mtLSU_mL45"/>
</dbReference>
<dbReference type="Gene3D" id="3.10.450.240">
    <property type="match status" value="1"/>
</dbReference>
<protein>
    <recommendedName>
        <fullName evidence="7">Tim44-like domain-containing protein</fullName>
    </recommendedName>
</protein>
<evidence type="ECO:0000256" key="2">
    <source>
        <dbReference type="ARBA" id="ARBA00022946"/>
    </source>
</evidence>
<evidence type="ECO:0000313" key="6">
    <source>
        <dbReference type="Proteomes" id="UP000266188"/>
    </source>
</evidence>
<keyword evidence="3" id="KW-0496">Mitochondrion</keyword>
<feature type="compositionally biased region" description="Polar residues" evidence="4">
    <location>
        <begin position="92"/>
        <end position="108"/>
    </location>
</feature>
<dbReference type="GO" id="GO:0005739">
    <property type="term" value="C:mitochondrion"/>
    <property type="evidence" value="ECO:0007669"/>
    <property type="project" value="UniProtKB-SubCell"/>
</dbReference>
<comment type="caution">
    <text evidence="5">The sequence shown here is derived from an EMBL/GenBank/DDBJ whole genome shotgun (WGS) entry which is preliminary data.</text>
</comment>
<proteinExistence type="predicted"/>
<dbReference type="OrthoDB" id="19619at2759"/>
<evidence type="ECO:0008006" key="7">
    <source>
        <dbReference type="Google" id="ProtNLM"/>
    </source>
</evidence>
<comment type="subcellular location">
    <subcellularLocation>
        <location evidence="1">Mitochondrion</location>
    </subcellularLocation>
</comment>
<dbReference type="AlphaFoldDB" id="A0A3A2ZZR0"/>
<evidence type="ECO:0000256" key="3">
    <source>
        <dbReference type="ARBA" id="ARBA00023128"/>
    </source>
</evidence>
<keyword evidence="6" id="KW-1185">Reference proteome</keyword>
<dbReference type="PANTHER" id="PTHR28554">
    <property type="entry name" value="39S RIBOSOMAL PROTEIN L45, MITOCHONDRIAL"/>
    <property type="match status" value="1"/>
</dbReference>
<dbReference type="Proteomes" id="UP000266188">
    <property type="component" value="Unassembled WGS sequence"/>
</dbReference>
<sequence length="171" mass="18718">MYTAFANGDIATLNKVCCPGLANDLASRISRRPRDEKITWALEQYIRTPATYFTGVRIVSDRASKFPNMEGCGARQIVVCITSRQSKGKITAPSSSGSKNSAAVAGNSSTTQQDCTEYIVLQQLRFSDKDEPWRIWGHATPTSVGDLDSPYFAHGPSITERLQGLPAMGRR</sequence>
<evidence type="ECO:0000313" key="5">
    <source>
        <dbReference type="EMBL" id="RJE24864.1"/>
    </source>
</evidence>
<name>A0A3A2ZZR0_9EURO</name>